<dbReference type="RefSeq" id="WP_354618312.1">
    <property type="nucleotide sequence ID" value="NZ_JBEWYP010000004.1"/>
</dbReference>
<comment type="caution">
    <text evidence="2">The sequence shown here is derived from an EMBL/GenBank/DDBJ whole genome shotgun (WGS) entry which is preliminary data.</text>
</comment>
<protein>
    <submittedName>
        <fullName evidence="2">EthD family reductase</fullName>
    </submittedName>
</protein>
<dbReference type="PANTHER" id="PTHR40260">
    <property type="entry name" value="BLR8190 PROTEIN"/>
    <property type="match status" value="1"/>
</dbReference>
<accession>A0ABV2TW59</accession>
<dbReference type="InterPro" id="IPR011008">
    <property type="entry name" value="Dimeric_a/b-barrel"/>
</dbReference>
<dbReference type="SUPFAM" id="SSF54909">
    <property type="entry name" value="Dimeric alpha+beta barrel"/>
    <property type="match status" value="1"/>
</dbReference>
<sequence length="108" mass="11805">MIKVSVMYPNSPGAKFDTEYYKNTHLPMIAQTLGDALKGLEFNLGLGGRVPSEPAPYIALAHLTFDSLESFQATFGPNAKKFAADVPNYTNVQGEIQISEIVKYSYGV</sequence>
<proteinExistence type="predicted"/>
<organism evidence="2 3">
    <name type="scientific">Sediminicola luteus</name>
    <dbReference type="NCBI Taxonomy" id="319238"/>
    <lineage>
        <taxon>Bacteria</taxon>
        <taxon>Pseudomonadati</taxon>
        <taxon>Bacteroidota</taxon>
        <taxon>Flavobacteriia</taxon>
        <taxon>Flavobacteriales</taxon>
        <taxon>Flavobacteriaceae</taxon>
        <taxon>Sediminicola</taxon>
    </lineage>
</organism>
<dbReference type="PANTHER" id="PTHR40260:SF2">
    <property type="entry name" value="BLR8190 PROTEIN"/>
    <property type="match status" value="1"/>
</dbReference>
<dbReference type="Pfam" id="PF07110">
    <property type="entry name" value="EthD"/>
    <property type="match status" value="1"/>
</dbReference>
<keyword evidence="3" id="KW-1185">Reference proteome</keyword>
<dbReference type="EMBL" id="JBEWYP010000004">
    <property type="protein sequence ID" value="MET7029496.1"/>
    <property type="molecule type" value="Genomic_DNA"/>
</dbReference>
<evidence type="ECO:0000313" key="2">
    <source>
        <dbReference type="EMBL" id="MET7029496.1"/>
    </source>
</evidence>
<dbReference type="Proteomes" id="UP001549773">
    <property type="component" value="Unassembled WGS sequence"/>
</dbReference>
<reference evidence="2 3" key="1">
    <citation type="submission" date="2024-07" db="EMBL/GenBank/DDBJ databases">
        <title>The genome sequence of type strain Sediminicola luteus GDMCC 1.2596T.</title>
        <authorList>
            <person name="Liu Y."/>
        </authorList>
    </citation>
    <scope>NUCLEOTIDE SEQUENCE [LARGE SCALE GENOMIC DNA]</scope>
    <source>
        <strain evidence="2 3">GDMCC 1.2596</strain>
    </source>
</reference>
<gene>
    <name evidence="2" type="ORF">ABXZ32_08815</name>
</gene>
<evidence type="ECO:0000313" key="3">
    <source>
        <dbReference type="Proteomes" id="UP001549773"/>
    </source>
</evidence>
<dbReference type="Gene3D" id="3.30.70.100">
    <property type="match status" value="1"/>
</dbReference>
<dbReference type="InterPro" id="IPR009799">
    <property type="entry name" value="EthD_dom"/>
</dbReference>
<name>A0ABV2TW59_9FLAO</name>
<evidence type="ECO:0000259" key="1">
    <source>
        <dbReference type="Pfam" id="PF07110"/>
    </source>
</evidence>
<dbReference type="NCBIfam" id="TIGR02118">
    <property type="entry name" value="EthD family reductase"/>
    <property type="match status" value="1"/>
</dbReference>
<feature type="domain" description="EthD" evidence="1">
    <location>
        <begin position="18"/>
        <end position="90"/>
    </location>
</feature>